<evidence type="ECO:0000256" key="2">
    <source>
        <dbReference type="ARBA" id="ARBA00008472"/>
    </source>
</evidence>
<feature type="transmembrane region" description="Helical" evidence="9">
    <location>
        <begin position="56"/>
        <end position="81"/>
    </location>
</feature>
<proteinExistence type="inferred from homology"/>
<protein>
    <recommendedName>
        <fullName evidence="3 9">NADH-ubiquinone oxidoreductase chain 3</fullName>
        <ecNumber evidence="9">7.1.1.2</ecNumber>
    </recommendedName>
</protein>
<keyword evidence="9 10" id="KW-0496">Mitochondrion</keyword>
<accession>E6Y1F4</accession>
<dbReference type="EC" id="7.1.1.2" evidence="9"/>
<evidence type="ECO:0000256" key="8">
    <source>
        <dbReference type="ARBA" id="ARBA00049551"/>
    </source>
</evidence>
<comment type="subcellular location">
    <subcellularLocation>
        <location evidence="1">Membrane</location>
    </subcellularLocation>
    <subcellularLocation>
        <location evidence="9">Mitochondrion membrane</location>
        <topology evidence="9">Multi-pass membrane protein</topology>
    </subcellularLocation>
</comment>
<dbReference type="GO" id="GO:0008137">
    <property type="term" value="F:NADH dehydrogenase (ubiquinone) activity"/>
    <property type="evidence" value="ECO:0007669"/>
    <property type="project" value="UniProtKB-UniRule"/>
</dbReference>
<comment type="similarity">
    <text evidence="2 9">Belongs to the complex I subunit 3 family.</text>
</comment>
<keyword evidence="4 9" id="KW-0813">Transport</keyword>
<dbReference type="PANTHER" id="PTHR11058:SF9">
    <property type="entry name" value="NADH-UBIQUINONE OXIDOREDUCTASE CHAIN 3"/>
    <property type="match status" value="1"/>
</dbReference>
<evidence type="ECO:0000256" key="5">
    <source>
        <dbReference type="ARBA" id="ARBA00022692"/>
    </source>
</evidence>
<sequence>MLILTISFSIVLSVLLLIVYFFTSYVDYGDTGEKMTAFECGFDPLSSSRTPFSSRFFLLVVLFLIFDVEVALLFPMLSLLISGSGSTLMGLAMVSFLGVLLLGTFHEWNEGALDWVSN</sequence>
<comment type="catalytic activity">
    <reaction evidence="8 9">
        <text>a ubiquinone + NADH + 5 H(+)(in) = a ubiquinol + NAD(+) + 4 H(+)(out)</text>
        <dbReference type="Rhea" id="RHEA:29091"/>
        <dbReference type="Rhea" id="RHEA-COMP:9565"/>
        <dbReference type="Rhea" id="RHEA-COMP:9566"/>
        <dbReference type="ChEBI" id="CHEBI:15378"/>
        <dbReference type="ChEBI" id="CHEBI:16389"/>
        <dbReference type="ChEBI" id="CHEBI:17976"/>
        <dbReference type="ChEBI" id="CHEBI:57540"/>
        <dbReference type="ChEBI" id="CHEBI:57945"/>
        <dbReference type="EC" id="7.1.1.2"/>
    </reaction>
</comment>
<feature type="transmembrane region" description="Helical" evidence="9">
    <location>
        <begin position="6"/>
        <end position="26"/>
    </location>
</feature>
<evidence type="ECO:0000313" key="10">
    <source>
        <dbReference type="EMBL" id="ABJ55891.1"/>
    </source>
</evidence>
<keyword evidence="9" id="KW-0679">Respiratory chain</keyword>
<keyword evidence="9" id="KW-0830">Ubiquinone</keyword>
<evidence type="ECO:0000256" key="6">
    <source>
        <dbReference type="ARBA" id="ARBA00022989"/>
    </source>
</evidence>
<feature type="transmembrane region" description="Helical" evidence="9">
    <location>
        <begin position="87"/>
        <end position="105"/>
    </location>
</feature>
<reference evidence="10" key="1">
    <citation type="journal article" date="2011" name="Mar. Genomics">
        <title>Crawling through time: Transition of snails to slugs dating back to the Paleozoic, based on mitochondrial phylogenomics.</title>
        <authorList>
            <person name="Medina M."/>
            <person name="Lal S."/>
            <person name="Valles Y."/>
            <person name="Takaoka T.L."/>
            <person name="Dayrat B.A."/>
            <person name="Boore J.L."/>
            <person name="Gosliner T."/>
        </authorList>
    </citation>
    <scope>NUCLEOTIDE SEQUENCE</scope>
</reference>
<evidence type="ECO:0000256" key="9">
    <source>
        <dbReference type="RuleBase" id="RU003640"/>
    </source>
</evidence>
<evidence type="ECO:0000256" key="7">
    <source>
        <dbReference type="ARBA" id="ARBA00023136"/>
    </source>
</evidence>
<evidence type="ECO:0000256" key="1">
    <source>
        <dbReference type="ARBA" id="ARBA00004370"/>
    </source>
</evidence>
<geneLocation type="mitochondrion" evidence="10"/>
<organism evidence="10">
    <name type="scientific">Smaragdinella calyculata</name>
    <dbReference type="NCBI Taxonomy" id="499937"/>
    <lineage>
        <taxon>Eukaryota</taxon>
        <taxon>Metazoa</taxon>
        <taxon>Spiralia</taxon>
        <taxon>Lophotrochozoa</taxon>
        <taxon>Mollusca</taxon>
        <taxon>Gastropoda</taxon>
        <taxon>Heterobranchia</taxon>
        <taxon>Euthyneura</taxon>
        <taxon>Tectipleura</taxon>
        <taxon>Cephalaspidea</taxon>
        <taxon>Bulloidea</taxon>
        <taxon>Smaragdinellidae</taxon>
        <taxon>Smaragdinella</taxon>
    </lineage>
</organism>
<keyword evidence="9" id="KW-1278">Translocase</keyword>
<evidence type="ECO:0000256" key="3">
    <source>
        <dbReference type="ARBA" id="ARBA00021007"/>
    </source>
</evidence>
<dbReference type="GO" id="GO:0030964">
    <property type="term" value="C:NADH dehydrogenase complex"/>
    <property type="evidence" value="ECO:0007669"/>
    <property type="project" value="TreeGrafter"/>
</dbReference>
<comment type="function">
    <text evidence="9">Core subunit of the mitochondrial membrane respiratory chain NADH dehydrogenase (Complex I) which catalyzes electron transfer from NADH through the respiratory chain, using ubiquinone as an electron acceptor. Essential for the catalytic activity of complex I.</text>
</comment>
<keyword evidence="9" id="KW-0520">NAD</keyword>
<dbReference type="EMBL" id="DQ991938">
    <property type="protein sequence ID" value="ABJ55891.1"/>
    <property type="molecule type" value="Genomic_DNA"/>
</dbReference>
<dbReference type="InterPro" id="IPR000440">
    <property type="entry name" value="NADH_UbQ/plastoQ_OxRdtase_su3"/>
</dbReference>
<keyword evidence="9" id="KW-0249">Electron transport</keyword>
<dbReference type="Pfam" id="PF00507">
    <property type="entry name" value="Oxidored_q4"/>
    <property type="match status" value="1"/>
</dbReference>
<keyword evidence="6 9" id="KW-1133">Transmembrane helix</keyword>
<dbReference type="InterPro" id="IPR038430">
    <property type="entry name" value="NDAH_ubi_oxred_su3_sf"/>
</dbReference>
<keyword evidence="7 9" id="KW-0472">Membrane</keyword>
<dbReference type="AlphaFoldDB" id="E6Y1F4"/>
<dbReference type="PANTHER" id="PTHR11058">
    <property type="entry name" value="NADH-UBIQUINONE OXIDOREDUCTASE CHAIN 3"/>
    <property type="match status" value="1"/>
</dbReference>
<gene>
    <name evidence="10" type="primary">ND3</name>
</gene>
<dbReference type="Gene3D" id="1.20.58.1610">
    <property type="entry name" value="NADH:ubiquinone/plastoquinone oxidoreductase, chain 3"/>
    <property type="match status" value="1"/>
</dbReference>
<dbReference type="GO" id="GO:0031966">
    <property type="term" value="C:mitochondrial membrane"/>
    <property type="evidence" value="ECO:0007669"/>
    <property type="project" value="UniProtKB-SubCell"/>
</dbReference>
<name>E6Y1F4_9GAST</name>
<keyword evidence="5 9" id="KW-0812">Transmembrane</keyword>
<evidence type="ECO:0000256" key="4">
    <source>
        <dbReference type="ARBA" id="ARBA00022448"/>
    </source>
</evidence>